<evidence type="ECO:0000256" key="1">
    <source>
        <dbReference type="ARBA" id="ARBA00022988"/>
    </source>
</evidence>
<sequence length="273" mass="30485">MASSTTTDNSEIDEQYLLLLLGDSNLPTGSFIASSGLESHEKHGFHLSKDSTLSFIRDSLHTYSRSAIPFISDSWATITSFKRGELDVQRTMEDIKRLDELYDAMTLHNVARRASKSQGVALLTLYSKGLSRPWNETEEQKGLSKLIFDIKLRVRREGFDGHLPICWGILTAALGLSLERAQFLHLFLHARGLLSAAVRLNTLGPYNAQQVLLHDVKPLVVMEAAACKDLRTGVREDDASEFDITMHGPANTWPLGEILAARHDLQHSRIFNS</sequence>
<dbReference type="PANTHER" id="PTHR33620">
    <property type="entry name" value="UREASE ACCESSORY PROTEIN F"/>
    <property type="match status" value="1"/>
</dbReference>
<dbReference type="InterPro" id="IPR038277">
    <property type="entry name" value="UreF_sf"/>
</dbReference>
<dbReference type="Proteomes" id="UP000305067">
    <property type="component" value="Unassembled WGS sequence"/>
</dbReference>
<gene>
    <name evidence="4" type="ORF">BDV98DRAFT_551715</name>
</gene>
<protein>
    <submittedName>
        <fullName evidence="4">Urease accessory protein UreF</fullName>
    </submittedName>
</protein>
<evidence type="ECO:0000313" key="4">
    <source>
        <dbReference type="EMBL" id="TFK99078.1"/>
    </source>
</evidence>
<dbReference type="Pfam" id="PF01730">
    <property type="entry name" value="UreF"/>
    <property type="match status" value="1"/>
</dbReference>
<dbReference type="STRING" id="1884261.A0A5C3QFZ7"/>
<reference evidence="4 5" key="1">
    <citation type="journal article" date="2019" name="Nat. Ecol. Evol.">
        <title>Megaphylogeny resolves global patterns of mushroom evolution.</title>
        <authorList>
            <person name="Varga T."/>
            <person name="Krizsan K."/>
            <person name="Foldi C."/>
            <person name="Dima B."/>
            <person name="Sanchez-Garcia M."/>
            <person name="Sanchez-Ramirez S."/>
            <person name="Szollosi G.J."/>
            <person name="Szarkandi J.G."/>
            <person name="Papp V."/>
            <person name="Albert L."/>
            <person name="Andreopoulos W."/>
            <person name="Angelini C."/>
            <person name="Antonin V."/>
            <person name="Barry K.W."/>
            <person name="Bougher N.L."/>
            <person name="Buchanan P."/>
            <person name="Buyck B."/>
            <person name="Bense V."/>
            <person name="Catcheside P."/>
            <person name="Chovatia M."/>
            <person name="Cooper J."/>
            <person name="Damon W."/>
            <person name="Desjardin D."/>
            <person name="Finy P."/>
            <person name="Geml J."/>
            <person name="Haridas S."/>
            <person name="Hughes K."/>
            <person name="Justo A."/>
            <person name="Karasinski D."/>
            <person name="Kautmanova I."/>
            <person name="Kiss B."/>
            <person name="Kocsube S."/>
            <person name="Kotiranta H."/>
            <person name="LaButti K.M."/>
            <person name="Lechner B.E."/>
            <person name="Liimatainen K."/>
            <person name="Lipzen A."/>
            <person name="Lukacs Z."/>
            <person name="Mihaltcheva S."/>
            <person name="Morgado L.N."/>
            <person name="Niskanen T."/>
            <person name="Noordeloos M.E."/>
            <person name="Ohm R.A."/>
            <person name="Ortiz-Santana B."/>
            <person name="Ovrebo C."/>
            <person name="Racz N."/>
            <person name="Riley R."/>
            <person name="Savchenko A."/>
            <person name="Shiryaev A."/>
            <person name="Soop K."/>
            <person name="Spirin V."/>
            <person name="Szebenyi C."/>
            <person name="Tomsovsky M."/>
            <person name="Tulloss R.E."/>
            <person name="Uehling J."/>
            <person name="Grigoriev I.V."/>
            <person name="Vagvolgyi C."/>
            <person name="Papp T."/>
            <person name="Martin F.M."/>
            <person name="Miettinen O."/>
            <person name="Hibbett D.S."/>
            <person name="Nagy L.G."/>
        </authorList>
    </citation>
    <scope>NUCLEOTIDE SEQUENCE [LARGE SCALE GENOMIC DNA]</scope>
    <source>
        <strain evidence="4 5">CBS 309.79</strain>
    </source>
</reference>
<dbReference type="GO" id="GO:0016151">
    <property type="term" value="F:nickel cation binding"/>
    <property type="evidence" value="ECO:0007669"/>
    <property type="project" value="InterPro"/>
</dbReference>
<dbReference type="OrthoDB" id="2550922at2759"/>
<proteinExistence type="inferred from homology"/>
<name>A0A5C3QFZ7_9AGAR</name>
<keyword evidence="5" id="KW-1185">Reference proteome</keyword>
<evidence type="ECO:0000256" key="3">
    <source>
        <dbReference type="ARBA" id="ARBA00046339"/>
    </source>
</evidence>
<comment type="similarity">
    <text evidence="3">Belongs to the UreF family.</text>
</comment>
<dbReference type="EMBL" id="ML178835">
    <property type="protein sequence ID" value="TFK99078.1"/>
    <property type="molecule type" value="Genomic_DNA"/>
</dbReference>
<evidence type="ECO:0000313" key="5">
    <source>
        <dbReference type="Proteomes" id="UP000305067"/>
    </source>
</evidence>
<keyword evidence="2" id="KW-0143">Chaperone</keyword>
<dbReference type="InterPro" id="IPR002639">
    <property type="entry name" value="UreF"/>
</dbReference>
<dbReference type="PANTHER" id="PTHR33620:SF1">
    <property type="entry name" value="UREASE ACCESSORY PROTEIN F"/>
    <property type="match status" value="1"/>
</dbReference>
<keyword evidence="1" id="KW-0996">Nickel insertion</keyword>
<dbReference type="PIRSF" id="PIRSF009467">
    <property type="entry name" value="Ureas_acces_UreF"/>
    <property type="match status" value="1"/>
</dbReference>
<dbReference type="AlphaFoldDB" id="A0A5C3QFZ7"/>
<dbReference type="Gene3D" id="1.10.4190.10">
    <property type="entry name" value="Urease accessory protein UreF"/>
    <property type="match status" value="1"/>
</dbReference>
<evidence type="ECO:0000256" key="2">
    <source>
        <dbReference type="ARBA" id="ARBA00023186"/>
    </source>
</evidence>
<organism evidence="4 5">
    <name type="scientific">Pterulicium gracile</name>
    <dbReference type="NCBI Taxonomy" id="1884261"/>
    <lineage>
        <taxon>Eukaryota</taxon>
        <taxon>Fungi</taxon>
        <taxon>Dikarya</taxon>
        <taxon>Basidiomycota</taxon>
        <taxon>Agaricomycotina</taxon>
        <taxon>Agaricomycetes</taxon>
        <taxon>Agaricomycetidae</taxon>
        <taxon>Agaricales</taxon>
        <taxon>Pleurotineae</taxon>
        <taxon>Pterulaceae</taxon>
        <taxon>Pterulicium</taxon>
    </lineage>
</organism>
<accession>A0A5C3QFZ7</accession>